<feature type="compositionally biased region" description="Basic and acidic residues" evidence="2">
    <location>
        <begin position="48"/>
        <end position="65"/>
    </location>
</feature>
<feature type="compositionally biased region" description="Basic and acidic residues" evidence="2">
    <location>
        <begin position="197"/>
        <end position="211"/>
    </location>
</feature>
<dbReference type="Gene3D" id="2.60.120.10">
    <property type="entry name" value="Jelly Rolls"/>
    <property type="match status" value="1"/>
</dbReference>
<evidence type="ECO:0000259" key="4">
    <source>
        <dbReference type="PROSITE" id="PS50042"/>
    </source>
</evidence>
<comment type="caution">
    <text evidence="5">The sequence shown here is derived from an EMBL/GenBank/DDBJ whole genome shotgun (WGS) entry which is preliminary data.</text>
</comment>
<evidence type="ECO:0000256" key="2">
    <source>
        <dbReference type="SAM" id="MobiDB-lite"/>
    </source>
</evidence>
<name>A0ABR1FJ40_AURAN</name>
<feature type="transmembrane region" description="Helical" evidence="3">
    <location>
        <begin position="127"/>
        <end position="148"/>
    </location>
</feature>
<dbReference type="CDD" id="cd00038">
    <property type="entry name" value="CAP_ED"/>
    <property type="match status" value="1"/>
</dbReference>
<dbReference type="InterPro" id="IPR014710">
    <property type="entry name" value="RmlC-like_jellyroll"/>
</dbReference>
<dbReference type="Gene3D" id="1.10.287.70">
    <property type="match status" value="1"/>
</dbReference>
<feature type="region of interest" description="Disordered" evidence="2">
    <location>
        <begin position="651"/>
        <end position="702"/>
    </location>
</feature>
<dbReference type="SUPFAM" id="SSF81324">
    <property type="entry name" value="Voltage-gated potassium channels"/>
    <property type="match status" value="1"/>
</dbReference>
<keyword evidence="1" id="KW-0406">Ion transport</keyword>
<sequence>MVDGDDEHVVPWRALLHGSPTLDEEPAAAGDASETPERPARSLGSVDGDWREGRPGDDGDDAGPRRRVEGVACQHVLEAVRGDAAGLPKQEAGIRNTNLAGDMQALLAERSGRVVGRRLRRFLGAQLALWIPLCNLYVTCMLPVYLCFAVERSLALDAIDVASELFAVLELGLQRSRRLRVALRVEDPDPAPTSAAEAHRRPPKDRDRRRPREPAWSVALDVAPVAPVWALRVAVRARRGSALAQVVRGLQLLKFLKLLVIWREAMGATQGPGLVHFDSILFRIARLVSVFFFVLHYLACTYHYIGRKSRHRNGDETWKYYARNGSDRGVAFRWVQSFYAVLAVGLGNNLSPTNTLQALHSSVTLLVGISMTSIGIGAITSLLANKDVVQARVQARRRMKLKQIESYLSKHEVPDELSRTIGEYYEYIWASQMQLDGELFADLTEVLKLKLALAIKRRFIMECPLFKELDAWAIINLVRKLAHEVFVPDQVVMAEGELGDAMYFVIRGRLRVTAVGVRVALLHDGDHFGEACLISSNEPRSATVVADTFCELFVLHTADFQEGRDFAQLQQSIEAEAHRRAIHRECAKKLRRCKWKILAIMYFIRRYQAAQRAKDGPNNGKLKSRAQAIIHASRLKQLTAAVSSAANSVVRGSTQGAHGDGAPKPGGLGLQRSKVQTNFGPLPPPDDDDDDDGGGGGEAPKS</sequence>
<keyword evidence="3" id="KW-0472">Membrane</keyword>
<feature type="transmembrane region" description="Helical" evidence="3">
    <location>
        <begin position="331"/>
        <end position="351"/>
    </location>
</feature>
<protein>
    <submittedName>
        <fullName evidence="5">Voltage-gated potassium channel</fullName>
    </submittedName>
</protein>
<feature type="transmembrane region" description="Helical" evidence="3">
    <location>
        <begin position="284"/>
        <end position="305"/>
    </location>
</feature>
<dbReference type="Pfam" id="PF00027">
    <property type="entry name" value="cNMP_binding"/>
    <property type="match status" value="1"/>
</dbReference>
<accession>A0ABR1FJ40</accession>
<feature type="region of interest" description="Disordered" evidence="2">
    <location>
        <begin position="1"/>
        <end position="65"/>
    </location>
</feature>
<keyword evidence="1" id="KW-1071">Ligand-gated ion channel</keyword>
<evidence type="ECO:0000313" key="5">
    <source>
        <dbReference type="EMBL" id="KAK7231819.1"/>
    </source>
</evidence>
<feature type="region of interest" description="Disordered" evidence="2">
    <location>
        <begin position="188"/>
        <end position="211"/>
    </location>
</feature>
<keyword evidence="3" id="KW-0812">Transmembrane</keyword>
<dbReference type="InterPro" id="IPR000595">
    <property type="entry name" value="cNMP-bd_dom"/>
</dbReference>
<keyword evidence="6" id="KW-1185">Reference proteome</keyword>
<dbReference type="InterPro" id="IPR050866">
    <property type="entry name" value="CNG_cation_channel"/>
</dbReference>
<keyword evidence="3" id="KW-1133">Transmembrane helix</keyword>
<dbReference type="PANTHER" id="PTHR45638">
    <property type="entry name" value="CYCLIC NUCLEOTIDE-GATED CATION CHANNEL SUBUNIT A"/>
    <property type="match status" value="1"/>
</dbReference>
<dbReference type="EMBL" id="JBBJCI010000373">
    <property type="protein sequence ID" value="KAK7231819.1"/>
    <property type="molecule type" value="Genomic_DNA"/>
</dbReference>
<keyword evidence="5" id="KW-0407">Ion channel</keyword>
<evidence type="ECO:0000313" key="6">
    <source>
        <dbReference type="Proteomes" id="UP001363151"/>
    </source>
</evidence>
<dbReference type="SMART" id="SM00100">
    <property type="entry name" value="cNMP"/>
    <property type="match status" value="1"/>
</dbReference>
<reference evidence="5 6" key="1">
    <citation type="submission" date="2024-03" db="EMBL/GenBank/DDBJ databases">
        <title>Aureococcus anophagefferens CCMP1851 and Kratosvirus quantuckense: Draft genome of a second virus-susceptible host strain in the model system.</title>
        <authorList>
            <person name="Chase E."/>
            <person name="Truchon A.R."/>
            <person name="Schepens W."/>
            <person name="Wilhelm S.W."/>
        </authorList>
    </citation>
    <scope>NUCLEOTIDE SEQUENCE [LARGE SCALE GENOMIC DNA]</scope>
    <source>
        <strain evidence="5 6">CCMP1851</strain>
    </source>
</reference>
<feature type="transmembrane region" description="Helical" evidence="3">
    <location>
        <begin position="363"/>
        <end position="384"/>
    </location>
</feature>
<feature type="domain" description="Cyclic nucleotide-binding" evidence="4">
    <location>
        <begin position="465"/>
        <end position="562"/>
    </location>
</feature>
<dbReference type="Proteomes" id="UP001363151">
    <property type="component" value="Unassembled WGS sequence"/>
</dbReference>
<evidence type="ECO:0000256" key="1">
    <source>
        <dbReference type="ARBA" id="ARBA00023286"/>
    </source>
</evidence>
<evidence type="ECO:0000256" key="3">
    <source>
        <dbReference type="SAM" id="Phobius"/>
    </source>
</evidence>
<dbReference type="SUPFAM" id="SSF51206">
    <property type="entry name" value="cAMP-binding domain-like"/>
    <property type="match status" value="1"/>
</dbReference>
<gene>
    <name evidence="5" type="ORF">SO694_00082053</name>
</gene>
<keyword evidence="1" id="KW-0813">Transport</keyword>
<proteinExistence type="predicted"/>
<dbReference type="PROSITE" id="PS50042">
    <property type="entry name" value="CNMP_BINDING_3"/>
    <property type="match status" value="1"/>
</dbReference>
<dbReference type="PANTHER" id="PTHR45638:SF11">
    <property type="entry name" value="CYCLIC NUCLEOTIDE-GATED CATION CHANNEL SUBUNIT A"/>
    <property type="match status" value="1"/>
</dbReference>
<dbReference type="Gene3D" id="1.10.287.630">
    <property type="entry name" value="Helix hairpin bin"/>
    <property type="match status" value="1"/>
</dbReference>
<dbReference type="InterPro" id="IPR018490">
    <property type="entry name" value="cNMP-bd_dom_sf"/>
</dbReference>
<organism evidence="5 6">
    <name type="scientific">Aureococcus anophagefferens</name>
    <name type="common">Harmful bloom alga</name>
    <dbReference type="NCBI Taxonomy" id="44056"/>
    <lineage>
        <taxon>Eukaryota</taxon>
        <taxon>Sar</taxon>
        <taxon>Stramenopiles</taxon>
        <taxon>Ochrophyta</taxon>
        <taxon>Pelagophyceae</taxon>
        <taxon>Pelagomonadales</taxon>
        <taxon>Pelagomonadaceae</taxon>
        <taxon>Aureococcus</taxon>
    </lineage>
</organism>
<dbReference type="GO" id="GO:0034220">
    <property type="term" value="P:monoatomic ion transmembrane transport"/>
    <property type="evidence" value="ECO:0007669"/>
    <property type="project" value="UniProtKB-KW"/>
</dbReference>